<gene>
    <name evidence="1" type="ORF">PVT68_01705</name>
</gene>
<evidence type="ECO:0008006" key="3">
    <source>
        <dbReference type="Google" id="ProtNLM"/>
    </source>
</evidence>
<dbReference type="RefSeq" id="WP_280320844.1">
    <property type="nucleotide sequence ID" value="NZ_CP118605.1"/>
</dbReference>
<sequence length="85" mass="9244">MDSTCMMVLLLSCALSELMLCPWAEMAAQGIGAVIYARLVVALSGGILPPVCRKIHPRISGVPNVVRQHTLREKWRDSLVQLTGA</sequence>
<evidence type="ECO:0000313" key="1">
    <source>
        <dbReference type="EMBL" id="WGL17027.1"/>
    </source>
</evidence>
<proteinExistence type="predicted"/>
<organism evidence="1 2">
    <name type="scientific">Microbulbifer bruguierae</name>
    <dbReference type="NCBI Taxonomy" id="3029061"/>
    <lineage>
        <taxon>Bacteria</taxon>
        <taxon>Pseudomonadati</taxon>
        <taxon>Pseudomonadota</taxon>
        <taxon>Gammaproteobacteria</taxon>
        <taxon>Cellvibrionales</taxon>
        <taxon>Microbulbiferaceae</taxon>
        <taxon>Microbulbifer</taxon>
    </lineage>
</organism>
<evidence type="ECO:0000313" key="2">
    <source>
        <dbReference type="Proteomes" id="UP001236500"/>
    </source>
</evidence>
<name>A0ABY8NH53_9GAMM</name>
<dbReference type="EMBL" id="CP118605">
    <property type="protein sequence ID" value="WGL17027.1"/>
    <property type="molecule type" value="Genomic_DNA"/>
</dbReference>
<accession>A0ABY8NH53</accession>
<protein>
    <recommendedName>
        <fullName evidence="3">Secreted protein</fullName>
    </recommendedName>
</protein>
<dbReference type="Proteomes" id="UP001236500">
    <property type="component" value="Chromosome"/>
</dbReference>
<reference evidence="1 2" key="1">
    <citation type="submission" date="2023-02" db="EMBL/GenBank/DDBJ databases">
        <title>Description and genomic characterization of Microbulbifer bruguierae sp. nov., isolated from the sediment of mangrove plant Bruguiera sexangula.</title>
        <authorList>
            <person name="Long M."/>
        </authorList>
    </citation>
    <scope>NUCLEOTIDE SEQUENCE [LARGE SCALE GENOMIC DNA]</scope>
    <source>
        <strain evidence="1 2">H12</strain>
    </source>
</reference>
<keyword evidence="2" id="KW-1185">Reference proteome</keyword>